<dbReference type="PROSITE" id="PS50943">
    <property type="entry name" value="HTH_CROC1"/>
    <property type="match status" value="1"/>
</dbReference>
<evidence type="ECO:0000313" key="3">
    <source>
        <dbReference type="EMBL" id="MBO8430396.1"/>
    </source>
</evidence>
<dbReference type="PANTHER" id="PTHR46797:SF1">
    <property type="entry name" value="METHYLPHOSPHONATE SYNTHASE"/>
    <property type="match status" value="1"/>
</dbReference>
<dbReference type="InterPro" id="IPR001387">
    <property type="entry name" value="Cro/C1-type_HTH"/>
</dbReference>
<dbReference type="Gene3D" id="1.10.260.40">
    <property type="entry name" value="lambda repressor-like DNA-binding domains"/>
    <property type="match status" value="1"/>
</dbReference>
<proteinExistence type="predicted"/>
<dbReference type="InterPro" id="IPR050807">
    <property type="entry name" value="TransReg_Diox_bact_type"/>
</dbReference>
<dbReference type="Pfam" id="PF12844">
    <property type="entry name" value="HTH_19"/>
    <property type="match status" value="1"/>
</dbReference>
<dbReference type="InterPro" id="IPR010982">
    <property type="entry name" value="Lambda_DNA-bd_dom_sf"/>
</dbReference>
<evidence type="ECO:0000259" key="2">
    <source>
        <dbReference type="PROSITE" id="PS50943"/>
    </source>
</evidence>
<accession>A0A9D9DPZ3</accession>
<evidence type="ECO:0000256" key="1">
    <source>
        <dbReference type="ARBA" id="ARBA00023125"/>
    </source>
</evidence>
<reference evidence="3" key="1">
    <citation type="submission" date="2020-10" db="EMBL/GenBank/DDBJ databases">
        <authorList>
            <person name="Gilroy R."/>
        </authorList>
    </citation>
    <scope>NUCLEOTIDE SEQUENCE</scope>
    <source>
        <strain evidence="3">10192</strain>
    </source>
</reference>
<name>A0A9D9DPZ3_9BACT</name>
<protein>
    <submittedName>
        <fullName evidence="3">Helix-turn-helix transcriptional regulator</fullName>
    </submittedName>
</protein>
<reference evidence="3" key="2">
    <citation type="journal article" date="2021" name="PeerJ">
        <title>Extensive microbial diversity within the chicken gut microbiome revealed by metagenomics and culture.</title>
        <authorList>
            <person name="Gilroy R."/>
            <person name="Ravi A."/>
            <person name="Getino M."/>
            <person name="Pursley I."/>
            <person name="Horton D.L."/>
            <person name="Alikhan N.F."/>
            <person name="Baker D."/>
            <person name="Gharbi K."/>
            <person name="Hall N."/>
            <person name="Watson M."/>
            <person name="Adriaenssens E.M."/>
            <person name="Foster-Nyarko E."/>
            <person name="Jarju S."/>
            <person name="Secka A."/>
            <person name="Antonio M."/>
            <person name="Oren A."/>
            <person name="Chaudhuri R.R."/>
            <person name="La Ragione R."/>
            <person name="Hildebrand F."/>
            <person name="Pallen M.J."/>
        </authorList>
    </citation>
    <scope>NUCLEOTIDE SEQUENCE</scope>
    <source>
        <strain evidence="3">10192</strain>
    </source>
</reference>
<dbReference type="PANTHER" id="PTHR46797">
    <property type="entry name" value="HTH-TYPE TRANSCRIPTIONAL REGULATOR"/>
    <property type="match status" value="1"/>
</dbReference>
<organism evidence="3 4">
    <name type="scientific">Candidatus Scatousia excrementipullorum</name>
    <dbReference type="NCBI Taxonomy" id="2840936"/>
    <lineage>
        <taxon>Bacteria</taxon>
        <taxon>Candidatus Scatousia</taxon>
    </lineage>
</organism>
<keyword evidence="1" id="KW-0238">DNA-binding</keyword>
<sequence length="106" mass="12485">MNGSRKLIGQKIKEIRKRNGITQETFSEIIGIEPSSLSNIENGKSFPSMQTILKIMEKFNAKPQDFFNFEYLKDEESLEEEIIEIIKRQPYDKKQIIFRIIKQFAV</sequence>
<feature type="domain" description="HTH cro/C1-type" evidence="2">
    <location>
        <begin position="12"/>
        <end position="66"/>
    </location>
</feature>
<dbReference type="GO" id="GO:0003677">
    <property type="term" value="F:DNA binding"/>
    <property type="evidence" value="ECO:0007669"/>
    <property type="project" value="UniProtKB-KW"/>
</dbReference>
<dbReference type="EMBL" id="JADIND010000073">
    <property type="protein sequence ID" value="MBO8430396.1"/>
    <property type="molecule type" value="Genomic_DNA"/>
</dbReference>
<dbReference type="SUPFAM" id="SSF47413">
    <property type="entry name" value="lambda repressor-like DNA-binding domains"/>
    <property type="match status" value="1"/>
</dbReference>
<dbReference type="GO" id="GO:0005829">
    <property type="term" value="C:cytosol"/>
    <property type="evidence" value="ECO:0007669"/>
    <property type="project" value="TreeGrafter"/>
</dbReference>
<comment type="caution">
    <text evidence="3">The sequence shown here is derived from an EMBL/GenBank/DDBJ whole genome shotgun (WGS) entry which is preliminary data.</text>
</comment>
<dbReference type="SMART" id="SM00530">
    <property type="entry name" value="HTH_XRE"/>
    <property type="match status" value="1"/>
</dbReference>
<gene>
    <name evidence="3" type="ORF">IAC76_03340</name>
</gene>
<dbReference type="GO" id="GO:0003700">
    <property type="term" value="F:DNA-binding transcription factor activity"/>
    <property type="evidence" value="ECO:0007669"/>
    <property type="project" value="TreeGrafter"/>
</dbReference>
<dbReference type="AlphaFoldDB" id="A0A9D9DPZ3"/>
<dbReference type="Proteomes" id="UP000823632">
    <property type="component" value="Unassembled WGS sequence"/>
</dbReference>
<dbReference type="CDD" id="cd00093">
    <property type="entry name" value="HTH_XRE"/>
    <property type="match status" value="1"/>
</dbReference>
<evidence type="ECO:0000313" key="4">
    <source>
        <dbReference type="Proteomes" id="UP000823632"/>
    </source>
</evidence>